<organism evidence="7 8">
    <name type="scientific">Brassica carinata</name>
    <name type="common">Ethiopian mustard</name>
    <name type="synonym">Abyssinian cabbage</name>
    <dbReference type="NCBI Taxonomy" id="52824"/>
    <lineage>
        <taxon>Eukaryota</taxon>
        <taxon>Viridiplantae</taxon>
        <taxon>Streptophyta</taxon>
        <taxon>Embryophyta</taxon>
        <taxon>Tracheophyta</taxon>
        <taxon>Spermatophyta</taxon>
        <taxon>Magnoliopsida</taxon>
        <taxon>eudicotyledons</taxon>
        <taxon>Gunneridae</taxon>
        <taxon>Pentapetalae</taxon>
        <taxon>rosids</taxon>
        <taxon>malvids</taxon>
        <taxon>Brassicales</taxon>
        <taxon>Brassicaceae</taxon>
        <taxon>Brassiceae</taxon>
        <taxon>Brassica</taxon>
    </lineage>
</organism>
<feature type="compositionally biased region" description="Polar residues" evidence="5">
    <location>
        <begin position="248"/>
        <end position="265"/>
    </location>
</feature>
<evidence type="ECO:0000256" key="1">
    <source>
        <dbReference type="ARBA" id="ARBA00004123"/>
    </source>
</evidence>
<dbReference type="NCBIfam" id="TIGR01557">
    <property type="entry name" value="myb_SHAQKYF"/>
    <property type="match status" value="1"/>
</dbReference>
<evidence type="ECO:0000256" key="2">
    <source>
        <dbReference type="ARBA" id="ARBA00023015"/>
    </source>
</evidence>
<evidence type="ECO:0000313" key="7">
    <source>
        <dbReference type="EMBL" id="KAG2257445.1"/>
    </source>
</evidence>
<feature type="compositionally biased region" description="Basic and acidic residues" evidence="5">
    <location>
        <begin position="266"/>
        <end position="285"/>
    </location>
</feature>
<dbReference type="SUPFAM" id="SSF46689">
    <property type="entry name" value="Homeodomain-like"/>
    <property type="match status" value="1"/>
</dbReference>
<accession>A0A8X7TWM0</accession>
<evidence type="ECO:0000256" key="4">
    <source>
        <dbReference type="ARBA" id="ARBA00023242"/>
    </source>
</evidence>
<dbReference type="EMBL" id="JAAMPC010000015">
    <property type="protein sequence ID" value="KAG2257445.1"/>
    <property type="molecule type" value="Genomic_DNA"/>
</dbReference>
<dbReference type="Gene3D" id="1.10.10.60">
    <property type="entry name" value="Homeodomain-like"/>
    <property type="match status" value="1"/>
</dbReference>
<protein>
    <recommendedName>
        <fullName evidence="6">MYB-CC type transcription factor LHEQLE-containing domain-containing protein</fullName>
    </recommendedName>
</protein>
<evidence type="ECO:0000259" key="6">
    <source>
        <dbReference type="Pfam" id="PF14379"/>
    </source>
</evidence>
<dbReference type="InterPro" id="IPR025756">
    <property type="entry name" value="Myb_CC_LHEQLE"/>
</dbReference>
<dbReference type="OrthoDB" id="60033at2759"/>
<dbReference type="InterPro" id="IPR009057">
    <property type="entry name" value="Homeodomain-like_sf"/>
</dbReference>
<keyword evidence="2" id="KW-0805">Transcription regulation</keyword>
<dbReference type="Proteomes" id="UP000886595">
    <property type="component" value="Unassembled WGS sequence"/>
</dbReference>
<dbReference type="PANTHER" id="PTHR31499">
    <property type="entry name" value="MYB FAMILY TRANSCRIPTION FACTOR PHL11"/>
    <property type="match status" value="1"/>
</dbReference>
<comment type="subcellular location">
    <subcellularLocation>
        <location evidence="1">Nucleus</location>
    </subcellularLocation>
</comment>
<dbReference type="GO" id="GO:0003677">
    <property type="term" value="F:DNA binding"/>
    <property type="evidence" value="ECO:0007669"/>
    <property type="project" value="InterPro"/>
</dbReference>
<feature type="domain" description="MYB-CC type transcription factor LHEQLE-containing" evidence="6">
    <location>
        <begin position="149"/>
        <end position="195"/>
    </location>
</feature>
<dbReference type="Pfam" id="PF14379">
    <property type="entry name" value="Myb_CC_LHEQLE"/>
    <property type="match status" value="1"/>
</dbReference>
<dbReference type="InterPro" id="IPR006447">
    <property type="entry name" value="Myb_dom_plants"/>
</dbReference>
<evidence type="ECO:0000256" key="3">
    <source>
        <dbReference type="ARBA" id="ARBA00023163"/>
    </source>
</evidence>
<evidence type="ECO:0000256" key="5">
    <source>
        <dbReference type="SAM" id="MobiDB-lite"/>
    </source>
</evidence>
<name>A0A8X7TWM0_BRACI</name>
<keyword evidence="3" id="KW-0804">Transcription</keyword>
<reference evidence="7 8" key="1">
    <citation type="submission" date="2020-02" db="EMBL/GenBank/DDBJ databases">
        <authorList>
            <person name="Ma Q."/>
            <person name="Huang Y."/>
            <person name="Song X."/>
            <person name="Pei D."/>
        </authorList>
    </citation>
    <scope>NUCLEOTIDE SEQUENCE [LARGE SCALE GENOMIC DNA]</scope>
    <source>
        <strain evidence="7">Sxm20200214</strain>
        <tissue evidence="7">Leaf</tissue>
    </source>
</reference>
<dbReference type="GO" id="GO:0003700">
    <property type="term" value="F:DNA-binding transcription factor activity"/>
    <property type="evidence" value="ECO:0007669"/>
    <property type="project" value="InterPro"/>
</dbReference>
<dbReference type="PANTHER" id="PTHR31499:SF62">
    <property type="entry name" value="MYB-CC TYPE TRANSCRIPTION FACTOR LHEQLE-CONTAINING DOMAIN-CONTAINING PROTEIN"/>
    <property type="match status" value="1"/>
</dbReference>
<dbReference type="InterPro" id="IPR046955">
    <property type="entry name" value="PHR1-like"/>
</dbReference>
<dbReference type="AlphaFoldDB" id="A0A8X7TWM0"/>
<feature type="region of interest" description="Disordered" evidence="5">
    <location>
        <begin position="243"/>
        <end position="285"/>
    </location>
</feature>
<comment type="caution">
    <text evidence="7">The sequence shown here is derived from an EMBL/GenBank/DDBJ whole genome shotgun (WGS) entry which is preliminary data.</text>
</comment>
<dbReference type="GO" id="GO:0005634">
    <property type="term" value="C:nucleus"/>
    <property type="evidence" value="ECO:0007669"/>
    <property type="project" value="UniProtKB-SubCell"/>
</dbReference>
<proteinExistence type="predicted"/>
<evidence type="ECO:0000313" key="8">
    <source>
        <dbReference type="Proteomes" id="UP000886595"/>
    </source>
</evidence>
<keyword evidence="4" id="KW-0539">Nucleus</keyword>
<gene>
    <name evidence="7" type="ORF">Bca52824_076739</name>
</gene>
<sequence>MDNDKNHKTEEPKPRLRWSYELHHRFINAVNQLGGPNKATPKGLMRVLEIPELTLYHLKSYLQVFGQTPIDSNLFFTSVSGDLHTLNWPILVLFLSTLQKYRLGISERFIGNKQDAGRSQECQSREDFGDQLDIIVTEEKHDEPNKNLQNKEAMEIQMEVQKKLHEQIETQQQLQVRIEAQGKYLQSVLLKAQETLSGYNSFNLYAVASMANRNCLSSSFSAPTQADEDNEVEEEYDFLCTKKPENRGNASTRSSVDCSLASSESSEAKQDHHSQNNMRRSDKLQFMEIKPEEVMDRNKRRWDDVLCVEQSNRKRSFKGHDGEDLGLGLNSFKVMETSYKSKSKSKSNK</sequence>
<keyword evidence="8" id="KW-1185">Reference proteome</keyword>